<proteinExistence type="predicted"/>
<accession>A0A8D5ZGQ1</accession>
<dbReference type="GeneID" id="66162078"/>
<dbReference type="RefSeq" id="WP_221289084.1">
    <property type="nucleotide sequence ID" value="NZ_AP024597.1"/>
</dbReference>
<dbReference type="AlphaFoldDB" id="A0A8D5ZGQ1"/>
<reference evidence="1 2" key="1">
    <citation type="submission" date="2021-04" db="EMBL/GenBank/DDBJ databases">
        <title>Complete genome sequence of Stygiolobus sp. KN-1.</title>
        <authorList>
            <person name="Nakamura K."/>
            <person name="Sakai H."/>
            <person name="Kurosawa N."/>
        </authorList>
    </citation>
    <scope>NUCLEOTIDE SEQUENCE [LARGE SCALE GENOMIC DNA]</scope>
    <source>
        <strain evidence="1 2">KN-1</strain>
    </source>
</reference>
<protein>
    <submittedName>
        <fullName evidence="1">Uncharacterized protein</fullName>
    </submittedName>
</protein>
<gene>
    <name evidence="1" type="ORF">KN1_03260</name>
</gene>
<name>A0A8D5ZGQ1_9CREN</name>
<sequence>MKLVILKSLTTVKGECGLIPKAKISEEYAELLAYPVNLQGELYYIFSLAMLKLLKERCEELGLNDIVMRINVLTRDPISKGTCICDNSTTITFKGARLHEEIPLTDSEVFFYGPDIAREKKKEEVLTSIRNLKKMLRLDDWEHIVVVGNDLSLIDCDNPEFPPLTFFQTFVKDDYQLKDPQYKVVTILQPT</sequence>
<dbReference type="Proteomes" id="UP000825123">
    <property type="component" value="Chromosome"/>
</dbReference>
<dbReference type="EMBL" id="AP024597">
    <property type="protein sequence ID" value="BCU69029.1"/>
    <property type="molecule type" value="Genomic_DNA"/>
</dbReference>
<organism evidence="1 2">
    <name type="scientific">Stygiolobus caldivivus</name>
    <dbReference type="NCBI Taxonomy" id="2824673"/>
    <lineage>
        <taxon>Archaea</taxon>
        <taxon>Thermoproteota</taxon>
        <taxon>Thermoprotei</taxon>
        <taxon>Sulfolobales</taxon>
        <taxon>Sulfolobaceae</taxon>
        <taxon>Stygiolobus</taxon>
    </lineage>
</organism>
<dbReference type="KEGG" id="csty:KN1_03260"/>
<evidence type="ECO:0000313" key="1">
    <source>
        <dbReference type="EMBL" id="BCU69029.1"/>
    </source>
</evidence>
<keyword evidence="2" id="KW-1185">Reference proteome</keyword>
<evidence type="ECO:0000313" key="2">
    <source>
        <dbReference type="Proteomes" id="UP000825123"/>
    </source>
</evidence>